<dbReference type="InterPro" id="IPR046616">
    <property type="entry name" value="DUF6729"/>
</dbReference>
<feature type="region of interest" description="Disordered" evidence="1">
    <location>
        <begin position="123"/>
        <end position="224"/>
    </location>
</feature>
<evidence type="ECO:0000313" key="3">
    <source>
        <dbReference type="EMBL" id="CAB1452428.1"/>
    </source>
</evidence>
<feature type="domain" description="DUF6729" evidence="2">
    <location>
        <begin position="244"/>
        <end position="468"/>
    </location>
</feature>
<evidence type="ECO:0000313" key="4">
    <source>
        <dbReference type="Proteomes" id="UP001153269"/>
    </source>
</evidence>
<accession>A0A9N7Z1P7</accession>
<dbReference type="PANTHER" id="PTHR24401">
    <property type="entry name" value="SI:CH211-243P7.3-RELATED"/>
    <property type="match status" value="1"/>
</dbReference>
<organism evidence="3 4">
    <name type="scientific">Pleuronectes platessa</name>
    <name type="common">European plaice</name>
    <dbReference type="NCBI Taxonomy" id="8262"/>
    <lineage>
        <taxon>Eukaryota</taxon>
        <taxon>Metazoa</taxon>
        <taxon>Chordata</taxon>
        <taxon>Craniata</taxon>
        <taxon>Vertebrata</taxon>
        <taxon>Euteleostomi</taxon>
        <taxon>Actinopterygii</taxon>
        <taxon>Neopterygii</taxon>
        <taxon>Teleostei</taxon>
        <taxon>Neoteleostei</taxon>
        <taxon>Acanthomorphata</taxon>
        <taxon>Carangaria</taxon>
        <taxon>Pleuronectiformes</taxon>
        <taxon>Pleuronectoidei</taxon>
        <taxon>Pleuronectidae</taxon>
        <taxon>Pleuronectes</taxon>
    </lineage>
</organism>
<dbReference type="PANTHER" id="PTHR24401:SF29">
    <property type="entry name" value="SI:CH211-243P7.3-RELATED"/>
    <property type="match status" value="1"/>
</dbReference>
<feature type="compositionally biased region" description="Pro residues" evidence="1">
    <location>
        <begin position="137"/>
        <end position="193"/>
    </location>
</feature>
<gene>
    <name evidence="3" type="ORF">PLEPLA_LOCUS40175</name>
</gene>
<protein>
    <recommendedName>
        <fullName evidence="2">DUF6729 domain-containing protein</fullName>
    </recommendedName>
</protein>
<reference evidence="3" key="1">
    <citation type="submission" date="2020-03" db="EMBL/GenBank/DDBJ databases">
        <authorList>
            <person name="Weist P."/>
        </authorList>
    </citation>
    <scope>NUCLEOTIDE SEQUENCE</scope>
</reference>
<sequence>MTKTGKPDSYWEGIMYQYAQGKYRFSTVRRIDIFGSQIACTCRYHMSGVPGSQQRQTGSGSSSGRLLMESAHSIPIAGSQLTDVTPQSIPSAGSQPAQSTSSCRIQQPIHCALLGLLHHIEEGHPGLSRESGNPSLQPQPAPPQQQQPPRPTQQRPPLPQLKLPPPPQLQQQRPPPPQLQLPPPQQQLPPPPSQQQQQQQQPPPSHQQHPPTPPSSFPTTSPDVVNLRPPVVNWVSFLPKQFLRVINPADQEWIAQCLYKATGCLRQEASKNWFLPPDPPKKTNVRPDPMAYFRQRMFLWAPMRMWSIPIKCVQCNSKMHHSGIYPKAREVIDLDSRYYLIGGDYPRCSKCKIPVCPWSTDVLNQLDPAHRNKFPAVLTTQHALDRKCVTFLKPRTVGNSSSYMQQALEEVHSEEWGRRTVEYLSYCTLHSRRTALTQYEPVAYEQPPTYRTLPLAQWFERVHANEILGHLDEMKGVITSTYGRILKLDFTKKITKKLAGDIADSATWMTNVTNECGQLLNCVLTTGEGAGLDELCQGIVKRYKDAGEPEPEIIYVDRDCCSGTGTSPVLSWLRPWKTIVRLDIFHFMRRFTRGLTTEHHPIYGTFCSKMSHCIFEWDQDDFRRLKEAKKSELQKQHAGHAPTEAQVLANISSSELARHCKRRTRGVEETRRLIGDLLEFMWELTDTTGLRLINPDSMMNVWETQQKHLTCIQDPPGVELYTKVRSGSKKGDKVLDVFRCGRGSSSVESFHRHQCTFIPGWRSNAMHTQMYMLEGSSRWNMNRAHEAVGMRGASQTKLYNIRLMSNINDLSNKVLGNPLLPEFIPPGRPTGERIAVEYLLEQSDRGDLLSSEQNCELGNILPDSLDEVQEDEFLDVTVSDAADILSRTPPEAPHYAAELEITPLHSQPFLYSDHSNTSSCISPEERSSDVRSVSESPTVQPEVYTVRTTP</sequence>
<dbReference type="Proteomes" id="UP001153269">
    <property type="component" value="Unassembled WGS sequence"/>
</dbReference>
<evidence type="ECO:0000259" key="2">
    <source>
        <dbReference type="Pfam" id="PF20499"/>
    </source>
</evidence>
<comment type="caution">
    <text evidence="3">The sequence shown here is derived from an EMBL/GenBank/DDBJ whole genome shotgun (WGS) entry which is preliminary data.</text>
</comment>
<evidence type="ECO:0000256" key="1">
    <source>
        <dbReference type="SAM" id="MobiDB-lite"/>
    </source>
</evidence>
<keyword evidence="4" id="KW-1185">Reference proteome</keyword>
<feature type="region of interest" description="Disordered" evidence="1">
    <location>
        <begin position="914"/>
        <end position="950"/>
    </location>
</feature>
<dbReference type="Pfam" id="PF20499">
    <property type="entry name" value="DUF6729"/>
    <property type="match status" value="1"/>
</dbReference>
<name>A0A9N7Z1P7_PLEPL</name>
<dbReference type="EMBL" id="CADEAL010004128">
    <property type="protein sequence ID" value="CAB1452428.1"/>
    <property type="molecule type" value="Genomic_DNA"/>
</dbReference>
<feature type="compositionally biased region" description="Pro residues" evidence="1">
    <location>
        <begin position="201"/>
        <end position="216"/>
    </location>
</feature>
<proteinExistence type="predicted"/>
<dbReference type="AlphaFoldDB" id="A0A9N7Z1P7"/>